<dbReference type="InterPro" id="IPR011066">
    <property type="entry name" value="MscS_channel_C_sf"/>
</dbReference>
<accession>A0A0P9M0P4</accession>
<dbReference type="AlphaFoldDB" id="A0A0P9M0P4"/>
<organism evidence="2 3">
    <name type="scientific">Pseudomonas syringae pv. coryli</name>
    <dbReference type="NCBI Taxonomy" id="317659"/>
    <lineage>
        <taxon>Bacteria</taxon>
        <taxon>Pseudomonadati</taxon>
        <taxon>Pseudomonadota</taxon>
        <taxon>Gammaproteobacteria</taxon>
        <taxon>Pseudomonadales</taxon>
        <taxon>Pseudomonadaceae</taxon>
        <taxon>Pseudomonas</taxon>
    </lineage>
</organism>
<sequence length="100" mass="11022">MTLPLDTDVLKIRELLIQAFSEHEAILDISPPSVSFKDLTNSGLIISVSGYVNSPRSVGGARSDLLFTILGRRRELGITLSTQPSIVLLNETMDKEHSER</sequence>
<feature type="domain" description="Mechanosensitive ion channel MscS C-terminal" evidence="1">
    <location>
        <begin position="3"/>
        <end position="72"/>
    </location>
</feature>
<dbReference type="Pfam" id="PF21082">
    <property type="entry name" value="MS_channel_3rd"/>
    <property type="match status" value="1"/>
</dbReference>
<evidence type="ECO:0000313" key="3">
    <source>
        <dbReference type="Proteomes" id="UP000051335"/>
    </source>
</evidence>
<proteinExistence type="predicted"/>
<dbReference type="Gene3D" id="3.30.70.100">
    <property type="match status" value="1"/>
</dbReference>
<dbReference type="Proteomes" id="UP000051335">
    <property type="component" value="Unassembled WGS sequence"/>
</dbReference>
<dbReference type="GO" id="GO:0016020">
    <property type="term" value="C:membrane"/>
    <property type="evidence" value="ECO:0007669"/>
    <property type="project" value="InterPro"/>
</dbReference>
<evidence type="ECO:0000313" key="2">
    <source>
        <dbReference type="EMBL" id="KPW84468.1"/>
    </source>
</evidence>
<evidence type="ECO:0000259" key="1">
    <source>
        <dbReference type="Pfam" id="PF21082"/>
    </source>
</evidence>
<keyword evidence="3" id="KW-1185">Reference proteome</keyword>
<gene>
    <name evidence="2" type="ORF">ALO75_01580</name>
</gene>
<name>A0A0P9M0P4_9PSED</name>
<reference evidence="2 3" key="1">
    <citation type="submission" date="2015-09" db="EMBL/GenBank/DDBJ databases">
        <title>Genome announcement of multiple Pseudomonas syringae strains.</title>
        <authorList>
            <person name="Thakur S."/>
            <person name="Wang P.W."/>
            <person name="Gong Y."/>
            <person name="Weir B.S."/>
            <person name="Guttman D.S."/>
        </authorList>
    </citation>
    <scope>NUCLEOTIDE SEQUENCE [LARGE SCALE GENOMIC DNA]</scope>
    <source>
        <strain evidence="2 3">ICMP17001</strain>
    </source>
</reference>
<comment type="caution">
    <text evidence="2">The sequence shown here is derived from an EMBL/GenBank/DDBJ whole genome shotgun (WGS) entry which is preliminary data.</text>
</comment>
<dbReference type="SUPFAM" id="SSF82689">
    <property type="entry name" value="Mechanosensitive channel protein MscS (YggB), C-terminal domain"/>
    <property type="match status" value="1"/>
</dbReference>
<dbReference type="EMBL" id="LJQC01001122">
    <property type="protein sequence ID" value="KPW84468.1"/>
    <property type="molecule type" value="Genomic_DNA"/>
</dbReference>
<protein>
    <submittedName>
        <fullName evidence="2">Mechanosensitive ion channel MscS</fullName>
    </submittedName>
</protein>
<dbReference type="InterPro" id="IPR049278">
    <property type="entry name" value="MS_channel_C"/>
</dbReference>
<dbReference type="PATRIC" id="fig|317659.3.peg.2464"/>